<feature type="non-terminal residue" evidence="2">
    <location>
        <position position="1"/>
    </location>
</feature>
<name>A0A7J6TSM8_PEROL</name>
<feature type="region of interest" description="Disordered" evidence="1">
    <location>
        <begin position="187"/>
        <end position="212"/>
    </location>
</feature>
<organism evidence="2 3">
    <name type="scientific">Perkinsus olseni</name>
    <name type="common">Perkinsus atlanticus</name>
    <dbReference type="NCBI Taxonomy" id="32597"/>
    <lineage>
        <taxon>Eukaryota</taxon>
        <taxon>Sar</taxon>
        <taxon>Alveolata</taxon>
        <taxon>Perkinsozoa</taxon>
        <taxon>Perkinsea</taxon>
        <taxon>Perkinsida</taxon>
        <taxon>Perkinsidae</taxon>
        <taxon>Perkinsus</taxon>
    </lineage>
</organism>
<dbReference type="Proteomes" id="UP000553632">
    <property type="component" value="Unassembled WGS sequence"/>
</dbReference>
<sequence length="319" mass="36474">YVTRLAEVENANVDLERRLNNNAMETTERTRQEHAEHRRMIEEREHEIGVLRHECETERSVRNREVSSLKASLENEKRLLVEARTREEELVEECRIKMTDLEADFGSRERILMDQKEEMERSLKAAIKRLENEIDDRCDDFRGREMVWERAKGDIEGKLVELTAENARYRQEVKELREQLGEVQEKLRKTERSVNSPVRPVHSAPSSPSSCRAAVPLPPWATHEGLPFTSAEHGSGIDAHDSRKSWYGSLHGSPRPSEYIVPRSGAVGSSVPAGKPSLSKRLANYLDGGTDRRLNINVRDSSLARNLSPSLSLSEQCRQ</sequence>
<accession>A0A7J6TSM8</accession>
<gene>
    <name evidence="2" type="ORF">FOZ63_008358</name>
</gene>
<keyword evidence="3" id="KW-1185">Reference proteome</keyword>
<evidence type="ECO:0000313" key="3">
    <source>
        <dbReference type="Proteomes" id="UP000553632"/>
    </source>
</evidence>
<evidence type="ECO:0000256" key="1">
    <source>
        <dbReference type="SAM" id="MobiDB-lite"/>
    </source>
</evidence>
<dbReference type="AlphaFoldDB" id="A0A7J6TSM8"/>
<proteinExistence type="predicted"/>
<feature type="non-terminal residue" evidence="2">
    <location>
        <position position="319"/>
    </location>
</feature>
<dbReference type="EMBL" id="JABANO010008865">
    <property type="protein sequence ID" value="KAF4747841.1"/>
    <property type="molecule type" value="Genomic_DNA"/>
</dbReference>
<feature type="compositionally biased region" description="Low complexity" evidence="1">
    <location>
        <begin position="196"/>
        <end position="212"/>
    </location>
</feature>
<reference evidence="2 3" key="1">
    <citation type="submission" date="2020-04" db="EMBL/GenBank/DDBJ databases">
        <title>Perkinsus olseni comparative genomics.</title>
        <authorList>
            <person name="Bogema D.R."/>
        </authorList>
    </citation>
    <scope>NUCLEOTIDE SEQUENCE [LARGE SCALE GENOMIC DNA]</scope>
    <source>
        <strain evidence="2 3">ATCC PRA-207</strain>
    </source>
</reference>
<protein>
    <submittedName>
        <fullName evidence="2">Uncharacterized protein</fullName>
    </submittedName>
</protein>
<evidence type="ECO:0000313" key="2">
    <source>
        <dbReference type="EMBL" id="KAF4747841.1"/>
    </source>
</evidence>
<comment type="caution">
    <text evidence="2">The sequence shown here is derived from an EMBL/GenBank/DDBJ whole genome shotgun (WGS) entry which is preliminary data.</text>
</comment>